<gene>
    <name evidence="10" type="primary">esf2</name>
    <name evidence="10" type="ORF">CLCR_06028</name>
</gene>
<evidence type="ECO:0000256" key="3">
    <source>
        <dbReference type="ARBA" id="ARBA00013906"/>
    </source>
</evidence>
<dbReference type="GO" id="GO:0000480">
    <property type="term" value="P:endonucleolytic cleavage in 5'-ETS of tricistronic rRNA transcript (SSU-rRNA, 5.8S rRNA, LSU-rRNA)"/>
    <property type="evidence" value="ECO:0007669"/>
    <property type="project" value="TreeGrafter"/>
</dbReference>
<evidence type="ECO:0000256" key="9">
    <source>
        <dbReference type="SAM" id="MobiDB-lite"/>
    </source>
</evidence>
<comment type="caution">
    <text evidence="10">The sequence shown here is derived from an EMBL/GenBank/DDBJ whole genome shotgun (WGS) entry which is preliminary data.</text>
</comment>
<dbReference type="PANTHER" id="PTHR12311:SF7">
    <property type="entry name" value="ACTIVATOR OF BASAL TRANSCRIPTION 1"/>
    <property type="match status" value="1"/>
</dbReference>
<dbReference type="AlphaFoldDB" id="A0A1C1C7V0"/>
<dbReference type="InterPro" id="IPR034353">
    <property type="entry name" value="ABT1/ESF2_RRM"/>
</dbReference>
<feature type="compositionally biased region" description="Basic residues" evidence="9">
    <location>
        <begin position="34"/>
        <end position="43"/>
    </location>
</feature>
<accession>A0A1C1C7V0</accession>
<dbReference type="Gene3D" id="3.30.70.330">
    <property type="match status" value="1"/>
</dbReference>
<feature type="compositionally biased region" description="Acidic residues" evidence="9">
    <location>
        <begin position="49"/>
        <end position="62"/>
    </location>
</feature>
<dbReference type="VEuPathDB" id="FungiDB:G647_07213"/>
<evidence type="ECO:0000313" key="11">
    <source>
        <dbReference type="Proteomes" id="UP000094526"/>
    </source>
</evidence>
<dbReference type="GO" id="GO:0000472">
    <property type="term" value="P:endonucleolytic cleavage to generate mature 5'-end of SSU-rRNA from (SSU-rRNA, 5.8S rRNA, LSU-rRNA)"/>
    <property type="evidence" value="ECO:0007669"/>
    <property type="project" value="TreeGrafter"/>
</dbReference>
<evidence type="ECO:0000256" key="7">
    <source>
        <dbReference type="ARBA" id="ARBA00025024"/>
    </source>
</evidence>
<reference evidence="11" key="1">
    <citation type="submission" date="2015-07" db="EMBL/GenBank/DDBJ databases">
        <authorList>
            <person name="Teixeira M.M."/>
            <person name="Souza R.C."/>
            <person name="Almeida L.G."/>
            <person name="Vicente V.A."/>
            <person name="de Hoog S."/>
            <person name="Bocca A.L."/>
            <person name="de Almeida S.R."/>
            <person name="Vasconcelos A.T."/>
            <person name="Felipe M.S."/>
        </authorList>
    </citation>
    <scope>NUCLEOTIDE SEQUENCE [LARGE SCALE GENOMIC DNA]</scope>
    <source>
        <strain evidence="11">KSF</strain>
    </source>
</reference>
<dbReference type="OrthoDB" id="287393at2759"/>
<comment type="subcellular location">
    <subcellularLocation>
        <location evidence="1">Nucleus</location>
        <location evidence="1">Nucleolus</location>
    </subcellularLocation>
</comment>
<feature type="compositionally biased region" description="Acidic residues" evidence="9">
    <location>
        <begin position="94"/>
        <end position="113"/>
    </location>
</feature>
<sequence length="364" mass="41699">MAVERRNTYLDAGVSDESDRDTGYDSEAAEISKARRTSKRRKIQHEYTDQEDEDDEDDEDEIDSRTERRTNSTLEKHGAVQAHAELKQQREVDENNDSAGEDDNAEPSEQDEEPERKDRQTLTHPQSEPATSSQKEEKKKKKVKDKDKKKPTPGVVYLSSLPPYLKPSALRNLLDQRGFSPIARIFLSPASKSNKSHSAGGKNSRQLYTEGWIEFASKKTAKRCAETLNASTVGGKKGGYYRDDVWNMKYLRGMRWEELMAGVREEKREMEGRRDEERRTIARETKMFVEGVEEGRRREGMKRKREQKKKAPQSGGRAEQEGDGPGDPKRTWRQNEVLGSKRKDQTGGDDKISDDVRQVLGKIF</sequence>
<evidence type="ECO:0000256" key="5">
    <source>
        <dbReference type="ARBA" id="ARBA00022884"/>
    </source>
</evidence>
<dbReference type="GO" id="GO:0003723">
    <property type="term" value="F:RNA binding"/>
    <property type="evidence" value="ECO:0007669"/>
    <property type="project" value="UniProtKB-KW"/>
</dbReference>
<dbReference type="CDD" id="cd12263">
    <property type="entry name" value="RRM_ABT1_like"/>
    <property type="match status" value="1"/>
</dbReference>
<keyword evidence="5" id="KW-0694">RNA-binding</keyword>
<comment type="similarity">
    <text evidence="2">Belongs to the ESF2/ABP1 family.</text>
</comment>
<feature type="compositionally biased region" description="Polar residues" evidence="9">
    <location>
        <begin position="122"/>
        <end position="133"/>
    </location>
</feature>
<dbReference type="VEuPathDB" id="FungiDB:CLCR_06028"/>
<keyword evidence="11" id="KW-1185">Reference proteome</keyword>
<evidence type="ECO:0000256" key="1">
    <source>
        <dbReference type="ARBA" id="ARBA00004604"/>
    </source>
</evidence>
<feature type="compositionally biased region" description="Basic and acidic residues" evidence="9">
    <location>
        <begin position="63"/>
        <end position="93"/>
    </location>
</feature>
<dbReference type="PANTHER" id="PTHR12311">
    <property type="entry name" value="ACTIVATOR OF BASAL TRANSCRIPTION 1"/>
    <property type="match status" value="1"/>
</dbReference>
<organism evidence="10 11">
    <name type="scientific">Cladophialophora carrionii</name>
    <dbReference type="NCBI Taxonomy" id="86049"/>
    <lineage>
        <taxon>Eukaryota</taxon>
        <taxon>Fungi</taxon>
        <taxon>Dikarya</taxon>
        <taxon>Ascomycota</taxon>
        <taxon>Pezizomycotina</taxon>
        <taxon>Eurotiomycetes</taxon>
        <taxon>Chaetothyriomycetidae</taxon>
        <taxon>Chaetothyriales</taxon>
        <taxon>Herpotrichiellaceae</taxon>
        <taxon>Cladophialophora</taxon>
    </lineage>
</organism>
<keyword evidence="6" id="KW-0539">Nucleus</keyword>
<name>A0A1C1C7V0_9EURO</name>
<comment type="function">
    <text evidence="7">Involved in the small subunit (SSU) processome assembly and function, and in the 18S rRNA synthesis. Required for the early cleavages at sites A0, A1 and A2.</text>
</comment>
<dbReference type="EMBL" id="LGRB01000020">
    <property type="protein sequence ID" value="OCT44531.1"/>
    <property type="molecule type" value="Genomic_DNA"/>
</dbReference>
<dbReference type="GO" id="GO:0034462">
    <property type="term" value="P:small-subunit processome assembly"/>
    <property type="evidence" value="ECO:0007669"/>
    <property type="project" value="TreeGrafter"/>
</dbReference>
<dbReference type="STRING" id="86049.A0A1C1C7V0"/>
<evidence type="ECO:0000256" key="6">
    <source>
        <dbReference type="ARBA" id="ARBA00023242"/>
    </source>
</evidence>
<dbReference type="SUPFAM" id="SSF54928">
    <property type="entry name" value="RNA-binding domain, RBD"/>
    <property type="match status" value="1"/>
</dbReference>
<evidence type="ECO:0000256" key="2">
    <source>
        <dbReference type="ARBA" id="ARBA00005819"/>
    </source>
</evidence>
<feature type="region of interest" description="Disordered" evidence="9">
    <location>
        <begin position="1"/>
        <end position="161"/>
    </location>
</feature>
<dbReference type="GO" id="GO:0000447">
    <property type="term" value="P:endonucleolytic cleavage in ITS1 to separate SSU-rRNA from 5.8S rRNA and LSU-rRNA from tricistronic rRNA transcript (SSU-rRNA, 5.8S rRNA, LSU-rRNA)"/>
    <property type="evidence" value="ECO:0007669"/>
    <property type="project" value="TreeGrafter"/>
</dbReference>
<proteinExistence type="inferred from homology"/>
<evidence type="ECO:0000256" key="8">
    <source>
        <dbReference type="ARBA" id="ARBA00032634"/>
    </source>
</evidence>
<feature type="compositionally biased region" description="Basic and acidic residues" evidence="9">
    <location>
        <begin position="288"/>
        <end position="298"/>
    </location>
</feature>
<dbReference type="GO" id="GO:0005730">
    <property type="term" value="C:nucleolus"/>
    <property type="evidence" value="ECO:0007669"/>
    <property type="project" value="UniProtKB-SubCell"/>
</dbReference>
<protein>
    <recommendedName>
        <fullName evidence="3">Pre-rRNA-processing protein ESF2</fullName>
    </recommendedName>
    <alternativeName>
        <fullName evidence="8">18S rRNA factor 2</fullName>
    </alternativeName>
    <alternativeName>
        <fullName evidence="4">Pre-rRNA-processing protein esf2</fullName>
    </alternativeName>
</protein>
<feature type="compositionally biased region" description="Basic residues" evidence="9">
    <location>
        <begin position="299"/>
        <end position="311"/>
    </location>
</feature>
<feature type="compositionally biased region" description="Basic and acidic residues" evidence="9">
    <location>
        <begin position="339"/>
        <end position="357"/>
    </location>
</feature>
<evidence type="ECO:0000313" key="10">
    <source>
        <dbReference type="EMBL" id="OCT44531.1"/>
    </source>
</evidence>
<evidence type="ECO:0000256" key="4">
    <source>
        <dbReference type="ARBA" id="ARBA00021800"/>
    </source>
</evidence>
<dbReference type="Proteomes" id="UP000094526">
    <property type="component" value="Unassembled WGS sequence"/>
</dbReference>
<dbReference type="InterPro" id="IPR035979">
    <property type="entry name" value="RBD_domain_sf"/>
</dbReference>
<feature type="region of interest" description="Disordered" evidence="9">
    <location>
        <begin position="288"/>
        <end position="364"/>
    </location>
</feature>
<dbReference type="InterPro" id="IPR012677">
    <property type="entry name" value="Nucleotide-bd_a/b_plait_sf"/>
</dbReference>
<dbReference type="InterPro" id="IPR039119">
    <property type="entry name" value="ABT1/Esf2"/>
</dbReference>